<dbReference type="PRINTS" id="PR01736">
    <property type="entry name" value="PHPHTRNFRASE"/>
</dbReference>
<dbReference type="Gene3D" id="3.20.20.60">
    <property type="entry name" value="Phosphoenolpyruvate-binding domains"/>
    <property type="match status" value="1"/>
</dbReference>
<keyword evidence="4" id="KW-0808">Transferase</keyword>
<dbReference type="Gene3D" id="1.10.274.10">
    <property type="entry name" value="PtsI, HPr-binding domain"/>
    <property type="match status" value="1"/>
</dbReference>
<keyword evidence="5" id="KW-0479">Metal-binding</keyword>
<evidence type="ECO:0000256" key="7">
    <source>
        <dbReference type="ARBA" id="ARBA00022842"/>
    </source>
</evidence>
<organism evidence="12 13">
    <name type="scientific">Paracholeplasma manati</name>
    <dbReference type="NCBI Taxonomy" id="591373"/>
    <lineage>
        <taxon>Bacteria</taxon>
        <taxon>Bacillati</taxon>
        <taxon>Mycoplasmatota</taxon>
        <taxon>Mollicutes</taxon>
        <taxon>Acholeplasmatales</taxon>
        <taxon>Acholeplasmataceae</taxon>
        <taxon>Paracholeplasma</taxon>
    </lineage>
</organism>
<evidence type="ECO:0000256" key="1">
    <source>
        <dbReference type="ARBA" id="ARBA00001946"/>
    </source>
</evidence>
<evidence type="ECO:0000256" key="2">
    <source>
        <dbReference type="ARBA" id="ARBA00007837"/>
    </source>
</evidence>
<dbReference type="Proteomes" id="UP001177160">
    <property type="component" value="Unassembled WGS sequence"/>
</dbReference>
<dbReference type="InterPro" id="IPR036618">
    <property type="entry name" value="PtsI_HPr-bd_sf"/>
</dbReference>
<feature type="domain" description="PEP-utilising enzyme mobile" evidence="9">
    <location>
        <begin position="140"/>
        <end position="205"/>
    </location>
</feature>
<dbReference type="InterPro" id="IPR040442">
    <property type="entry name" value="Pyrv_kinase-like_dom_sf"/>
</dbReference>
<feature type="domain" description="PEP-utilising enzyme C-terminal" evidence="10">
    <location>
        <begin position="236"/>
        <end position="497"/>
    </location>
</feature>
<sequence>MIRSVLSAGIGYGKAFTIEKSVTDNNKASDALIEIQHFIETKRAVYDTLERLKTQQSSDEIIGFQQAILLDQLLENEVKQKIRTKHLAAKEAFKSAIQNYIDTLSQVEDPYLKERIHDVADLSERLYLALDQKVKQRILEPIILVVEVLYPSYLFEYEPYIHGILVKEGSGLSHGVILAKERNIPVMVVNDVAIDANQYIFMDGYHSKLILNPSKKEVEGWLKSQADANNDLKQTHHPKRLYLNVSGETLIDPRYVEASDGIGLYRSEFLYFQKNAFPSVDKQVEVYGQFLKQFYPKPVIIRTYDFGDDKNPLNLGPLQRGVSDYFITYEKPFVEQLSALLVLNESYDNLKIMIPMVKGKADLLAVTSLLEKLHHKFGFSRPLPPVGVMIETEEAFMHLSDFTQAAFLSIGSNDLGKSLFQIDRSSVMDELTYAKMMVKAIEEIDQFAKHHQIPCTVCGDIASRPVALAMMLEKNIHAYSIPMPFLKEAKQIIKQSKTRI</sequence>
<name>A0ABT2YBI5_9MOLU</name>
<comment type="caution">
    <text evidence="12">The sequence shown here is derived from an EMBL/GenBank/DDBJ whole genome shotgun (WGS) entry which is preliminary data.</text>
</comment>
<dbReference type="SUPFAM" id="SSF52009">
    <property type="entry name" value="Phosphohistidine domain"/>
    <property type="match status" value="1"/>
</dbReference>
<evidence type="ECO:0000259" key="11">
    <source>
        <dbReference type="Pfam" id="PF05524"/>
    </source>
</evidence>
<dbReference type="InterPro" id="IPR000121">
    <property type="entry name" value="PEP_util_C"/>
</dbReference>
<dbReference type="Gene3D" id="3.50.30.10">
    <property type="entry name" value="Phosphohistidine domain"/>
    <property type="match status" value="1"/>
</dbReference>
<reference evidence="12" key="1">
    <citation type="submission" date="2022-09" db="EMBL/GenBank/DDBJ databases">
        <title>Novel Mycoplasma species identified in domestic and wild animals.</title>
        <authorList>
            <person name="Volokhov D.V."/>
            <person name="Furtak V.A."/>
            <person name="Zagorodnyaya T.A."/>
        </authorList>
    </citation>
    <scope>NUCLEOTIDE SEQUENCE</scope>
    <source>
        <strain evidence="12">Oakley</strain>
    </source>
</reference>
<dbReference type="RefSeq" id="WP_263607749.1">
    <property type="nucleotide sequence ID" value="NZ_JAOVQM010000002.1"/>
</dbReference>
<dbReference type="Pfam" id="PF05524">
    <property type="entry name" value="PEP-utilisers_N"/>
    <property type="match status" value="1"/>
</dbReference>
<keyword evidence="7" id="KW-0460">Magnesium</keyword>
<dbReference type="PANTHER" id="PTHR46244">
    <property type="entry name" value="PHOSPHOENOLPYRUVATE-PROTEIN PHOSPHOTRANSFERASE"/>
    <property type="match status" value="1"/>
</dbReference>
<dbReference type="Pfam" id="PF00391">
    <property type="entry name" value="PEP-utilizers"/>
    <property type="match status" value="1"/>
</dbReference>
<evidence type="ECO:0000259" key="10">
    <source>
        <dbReference type="Pfam" id="PF02896"/>
    </source>
</evidence>
<keyword evidence="6" id="KW-0418">Kinase</keyword>
<dbReference type="InterPro" id="IPR050499">
    <property type="entry name" value="PEP-utilizing_PTS_enzyme"/>
</dbReference>
<evidence type="ECO:0000256" key="8">
    <source>
        <dbReference type="ARBA" id="ARBA00033235"/>
    </source>
</evidence>
<dbReference type="Pfam" id="PF02896">
    <property type="entry name" value="PEP-utilizers_C"/>
    <property type="match status" value="1"/>
</dbReference>
<evidence type="ECO:0000313" key="13">
    <source>
        <dbReference type="Proteomes" id="UP001177160"/>
    </source>
</evidence>
<gene>
    <name evidence="12" type="ORF">N7548_02075</name>
</gene>
<feature type="domain" description="Phosphotransferase system enzyme I N-terminal" evidence="11">
    <location>
        <begin position="6"/>
        <end position="115"/>
    </location>
</feature>
<evidence type="ECO:0000256" key="4">
    <source>
        <dbReference type="ARBA" id="ARBA00022679"/>
    </source>
</evidence>
<evidence type="ECO:0000256" key="5">
    <source>
        <dbReference type="ARBA" id="ARBA00022723"/>
    </source>
</evidence>
<accession>A0ABT2YBI5</accession>
<evidence type="ECO:0000256" key="3">
    <source>
        <dbReference type="ARBA" id="ARBA00016544"/>
    </source>
</evidence>
<evidence type="ECO:0000259" key="9">
    <source>
        <dbReference type="Pfam" id="PF00391"/>
    </source>
</evidence>
<dbReference type="InterPro" id="IPR015813">
    <property type="entry name" value="Pyrv/PenolPyrv_kinase-like_dom"/>
</dbReference>
<dbReference type="SUPFAM" id="SSF47831">
    <property type="entry name" value="Enzyme I of the PEP:sugar phosphotransferase system HPr-binding (sub)domain"/>
    <property type="match status" value="1"/>
</dbReference>
<comment type="cofactor">
    <cofactor evidence="1">
        <name>Mg(2+)</name>
        <dbReference type="ChEBI" id="CHEBI:18420"/>
    </cofactor>
</comment>
<evidence type="ECO:0000313" key="12">
    <source>
        <dbReference type="EMBL" id="MCV2231603.1"/>
    </source>
</evidence>
<dbReference type="EMBL" id="JAOVQM010000002">
    <property type="protein sequence ID" value="MCV2231603.1"/>
    <property type="molecule type" value="Genomic_DNA"/>
</dbReference>
<dbReference type="SUPFAM" id="SSF51621">
    <property type="entry name" value="Phosphoenolpyruvate/pyruvate domain"/>
    <property type="match status" value="1"/>
</dbReference>
<evidence type="ECO:0000256" key="6">
    <source>
        <dbReference type="ARBA" id="ARBA00022777"/>
    </source>
</evidence>
<dbReference type="InterPro" id="IPR036637">
    <property type="entry name" value="Phosphohistidine_dom_sf"/>
</dbReference>
<comment type="similarity">
    <text evidence="2">Belongs to the PEP-utilizing enzyme family.</text>
</comment>
<protein>
    <recommendedName>
        <fullName evidence="3">Phosphoenolpyruvate-protein phosphotransferase</fullName>
    </recommendedName>
    <alternativeName>
        <fullName evidence="8">Phosphotransferase system, enzyme I</fullName>
    </alternativeName>
</protein>
<keyword evidence="13" id="KW-1185">Reference proteome</keyword>
<dbReference type="InterPro" id="IPR008279">
    <property type="entry name" value="PEP-util_enz_mobile_dom"/>
</dbReference>
<proteinExistence type="inferred from homology"/>
<dbReference type="InterPro" id="IPR008731">
    <property type="entry name" value="PTS_EIN"/>
</dbReference>
<dbReference type="PANTHER" id="PTHR46244:SF3">
    <property type="entry name" value="PHOSPHOENOLPYRUVATE-PROTEIN PHOSPHOTRANSFERASE"/>
    <property type="match status" value="1"/>
</dbReference>